<accession>A0AA36HEB8</accession>
<evidence type="ECO:0000256" key="2">
    <source>
        <dbReference type="ARBA" id="ARBA00022692"/>
    </source>
</evidence>
<dbReference type="Gene3D" id="1.20.1070.10">
    <property type="entry name" value="Rhodopsin 7-helix transmembrane proteins"/>
    <property type="match status" value="1"/>
</dbReference>
<dbReference type="PANTHER" id="PTHR24224">
    <property type="entry name" value="CARDIOACCELERATORY PEPTIDE RECEPTOR-RELATED"/>
    <property type="match status" value="1"/>
</dbReference>
<dbReference type="InterPro" id="IPR052665">
    <property type="entry name" value="Neuropeptide-GPCR"/>
</dbReference>
<dbReference type="PANTHER" id="PTHR24224:SF37">
    <property type="entry name" value="G-PROTEIN COUPLED RECEPTORS FAMILY 1 PROFILE DOMAIN-CONTAINING PROTEIN"/>
    <property type="match status" value="1"/>
</dbReference>
<dbReference type="InterPro" id="IPR017452">
    <property type="entry name" value="GPCR_Rhodpsn_7TM"/>
</dbReference>
<dbReference type="Proteomes" id="UP001176961">
    <property type="component" value="Unassembled WGS sequence"/>
</dbReference>
<evidence type="ECO:0000313" key="7">
    <source>
        <dbReference type="EMBL" id="CAJ0608801.1"/>
    </source>
</evidence>
<feature type="transmembrane region" description="Helical" evidence="5">
    <location>
        <begin position="171"/>
        <end position="197"/>
    </location>
</feature>
<dbReference type="EMBL" id="CATQJL010000326">
    <property type="protein sequence ID" value="CAJ0608801.1"/>
    <property type="molecule type" value="Genomic_DNA"/>
</dbReference>
<comment type="subcellular location">
    <subcellularLocation>
        <location evidence="1">Membrane</location>
    </subcellularLocation>
</comment>
<protein>
    <recommendedName>
        <fullName evidence="6">G-protein coupled receptors family 1 profile domain-containing protein</fullName>
    </recommendedName>
</protein>
<comment type="caution">
    <text evidence="7">The sequence shown here is derived from an EMBL/GenBank/DDBJ whole genome shotgun (WGS) entry which is preliminary data.</text>
</comment>
<dbReference type="InterPro" id="IPR000276">
    <property type="entry name" value="GPCR_Rhodpsn"/>
</dbReference>
<evidence type="ECO:0000256" key="4">
    <source>
        <dbReference type="ARBA" id="ARBA00023136"/>
    </source>
</evidence>
<dbReference type="SUPFAM" id="SSF81321">
    <property type="entry name" value="Family A G protein-coupled receptor-like"/>
    <property type="match status" value="1"/>
</dbReference>
<proteinExistence type="predicted"/>
<evidence type="ECO:0000313" key="8">
    <source>
        <dbReference type="Proteomes" id="UP001176961"/>
    </source>
</evidence>
<dbReference type="AlphaFoldDB" id="A0AA36HEB8"/>
<feature type="transmembrane region" description="Helical" evidence="5">
    <location>
        <begin position="89"/>
        <end position="109"/>
    </location>
</feature>
<name>A0AA36HEB8_CYLNA</name>
<keyword evidence="3 5" id="KW-1133">Transmembrane helix</keyword>
<feature type="transmembrane region" description="Helical" evidence="5">
    <location>
        <begin position="48"/>
        <end position="69"/>
    </location>
</feature>
<feature type="transmembrane region" description="Helical" evidence="5">
    <location>
        <begin position="130"/>
        <end position="151"/>
    </location>
</feature>
<dbReference type="GO" id="GO:0016020">
    <property type="term" value="C:membrane"/>
    <property type="evidence" value="ECO:0007669"/>
    <property type="project" value="UniProtKB-SubCell"/>
</dbReference>
<reference evidence="7" key="1">
    <citation type="submission" date="2023-07" db="EMBL/GenBank/DDBJ databases">
        <authorList>
            <consortium name="CYATHOMIX"/>
        </authorList>
    </citation>
    <scope>NUCLEOTIDE SEQUENCE</scope>
    <source>
        <strain evidence="7">N/A</strain>
    </source>
</reference>
<sequence>MNLQSAYFTLYIVVPILGIGLNWYVLWRLLRLARRSAIRFETTSGLPLAAMSAGDSVTLLAQLVQALFHSFPKAGLPTWMLSGTCKVDIYLMHTTSAFSVWCWFALSILRYTAVFHPIKYRTIWRQPRNALKLLACLCFLFESWILFFVVYSEEGRMCAEHPSITPRNVKAAHLMDIALFYAVPSLLRIFFDGVVLFQCYSPSSMMDMPLYERRCAISVPSQNQRCSIANDFETSLDVRQNMTLVMSISAATSEHFTKKRQLYVKKKTAMVMRSIIISVLNLVLNLPSHILRAWLTFDDDGIDQKTLAVLEPISQILYFSQFMCNAFYLSTSIYETSGTPRSTVVVNNGRHISRCVSKDEDS</sequence>
<feature type="transmembrane region" description="Helical" evidence="5">
    <location>
        <begin position="6"/>
        <end position="27"/>
    </location>
</feature>
<dbReference type="Pfam" id="PF00001">
    <property type="entry name" value="7tm_1"/>
    <property type="match status" value="1"/>
</dbReference>
<feature type="transmembrane region" description="Helical" evidence="5">
    <location>
        <begin position="275"/>
        <end position="295"/>
    </location>
</feature>
<keyword evidence="8" id="KW-1185">Reference proteome</keyword>
<dbReference type="GO" id="GO:0004930">
    <property type="term" value="F:G protein-coupled receptor activity"/>
    <property type="evidence" value="ECO:0007669"/>
    <property type="project" value="InterPro"/>
</dbReference>
<evidence type="ECO:0000256" key="1">
    <source>
        <dbReference type="ARBA" id="ARBA00004370"/>
    </source>
</evidence>
<organism evidence="7 8">
    <name type="scientific">Cylicocyclus nassatus</name>
    <name type="common">Nematode worm</name>
    <dbReference type="NCBI Taxonomy" id="53992"/>
    <lineage>
        <taxon>Eukaryota</taxon>
        <taxon>Metazoa</taxon>
        <taxon>Ecdysozoa</taxon>
        <taxon>Nematoda</taxon>
        <taxon>Chromadorea</taxon>
        <taxon>Rhabditida</taxon>
        <taxon>Rhabditina</taxon>
        <taxon>Rhabditomorpha</taxon>
        <taxon>Strongyloidea</taxon>
        <taxon>Strongylidae</taxon>
        <taxon>Cylicocyclus</taxon>
    </lineage>
</organism>
<keyword evidence="4 5" id="KW-0472">Membrane</keyword>
<evidence type="ECO:0000256" key="5">
    <source>
        <dbReference type="SAM" id="Phobius"/>
    </source>
</evidence>
<gene>
    <name evidence="7" type="ORF">CYNAS_LOCUS20784</name>
</gene>
<evidence type="ECO:0000256" key="3">
    <source>
        <dbReference type="ARBA" id="ARBA00022989"/>
    </source>
</evidence>
<evidence type="ECO:0000259" key="6">
    <source>
        <dbReference type="PROSITE" id="PS50262"/>
    </source>
</evidence>
<feature type="domain" description="G-protein coupled receptors family 1 profile" evidence="6">
    <location>
        <begin position="21"/>
        <end position="150"/>
    </location>
</feature>
<dbReference type="PROSITE" id="PS50262">
    <property type="entry name" value="G_PROTEIN_RECEP_F1_2"/>
    <property type="match status" value="1"/>
</dbReference>
<keyword evidence="2 5" id="KW-0812">Transmembrane</keyword>